<sequence>MPSLWQEAFGLVAVEAQLRGIPVVSTDACGLSEANFLPELRVAGVEIVFDSRTREVLRGVTLQEAERSLDPRRAGPAAVGAPGAEEAERVRRTHTCIATEAEAAGFEARVRRLMLDEPAARRRLGAAARRQAAAHVEGRRGGLRRTLAELAAAAAPAAAARTAARRRALESVDAGFSAAKAELQMKEVELREVAAALELTVGDSVTADLVRALLPALCALVRGETPDWLAVLRRNVALHAEAPAVASIASAGPAALRKAQKGPRLGHGRGRRCAPQPGARTPLRSTAQPFCPAAVADPVGLPLGALGVQDEEPVEEVGNGTESIAEVHFVTIEGQCEGAETVPHTPLAGGMAGPEPLDVKDKVAALEGLLLGATERLNTVALAIVTAQYDGTEVDQATHDGLAAAADHLVLLEGQLAAATEEAKAGFEGGDHCFGQVPMAEYDPGVEHDIVGELFLEEGSEVDEEAEHGIADGDGGGVVGCAGAADRRPPGPWADRFVFGPEGLMAAAATRCAADGFGGELDDADGGSGGPQYDGPQAAEAARARDCARLFAPLAAEIDPAFGLEANAWGAGGSASSARRGAGGRLSAPSWLSCLCAAEPARADNQGRGTAAPQSLGEALRARLRRCLPWASSEGPAAADPLVRPVQRRWYRLHPLAADITFFVRPDAGLRGRQPGFTASLQRALAVSHYAMAASEAGIFQKKLERKGDVRTLESRWKGGLGGRKKLQLSWSVPNFVERRWMLDGSSWLPVRRVQKCMICYEQPAELILLPCRHGGLCEDPPECLRLTFLSRPKHRGGHNCPFCRRRSTEVLQICAGIHTAPRSTRSQSR</sequence>
<name>A0ABN9TJ42_9DINO</name>
<evidence type="ECO:0000313" key="4">
    <source>
        <dbReference type="EMBL" id="CAK0845939.1"/>
    </source>
</evidence>
<evidence type="ECO:0000313" key="5">
    <source>
        <dbReference type="Proteomes" id="UP001189429"/>
    </source>
</evidence>
<keyword evidence="1" id="KW-0863">Zinc-finger</keyword>
<comment type="caution">
    <text evidence="4">The sequence shown here is derived from an EMBL/GenBank/DDBJ whole genome shotgun (WGS) entry which is preliminary data.</text>
</comment>
<keyword evidence="5" id="KW-1185">Reference proteome</keyword>
<evidence type="ECO:0000259" key="3">
    <source>
        <dbReference type="PROSITE" id="PS50089"/>
    </source>
</evidence>
<reference evidence="4" key="1">
    <citation type="submission" date="2023-10" db="EMBL/GenBank/DDBJ databases">
        <authorList>
            <person name="Chen Y."/>
            <person name="Shah S."/>
            <person name="Dougan E. K."/>
            <person name="Thang M."/>
            <person name="Chan C."/>
        </authorList>
    </citation>
    <scope>NUCLEOTIDE SEQUENCE [LARGE SCALE GENOMIC DNA]</scope>
</reference>
<dbReference type="PROSITE" id="PS50089">
    <property type="entry name" value="ZF_RING_2"/>
    <property type="match status" value="1"/>
</dbReference>
<dbReference type="SUPFAM" id="SSF53756">
    <property type="entry name" value="UDP-Glycosyltransferase/glycogen phosphorylase"/>
    <property type="match status" value="1"/>
</dbReference>
<feature type="domain" description="RING-type" evidence="3">
    <location>
        <begin position="757"/>
        <end position="805"/>
    </location>
</feature>
<keyword evidence="1" id="KW-0862">Zinc</keyword>
<feature type="region of interest" description="Disordered" evidence="2">
    <location>
        <begin position="260"/>
        <end position="281"/>
    </location>
</feature>
<evidence type="ECO:0000256" key="1">
    <source>
        <dbReference type="PROSITE-ProRule" id="PRU00175"/>
    </source>
</evidence>
<accession>A0ABN9TJ42</accession>
<feature type="compositionally biased region" description="Basic residues" evidence="2">
    <location>
        <begin position="260"/>
        <end position="272"/>
    </location>
</feature>
<organism evidence="4 5">
    <name type="scientific">Prorocentrum cordatum</name>
    <dbReference type="NCBI Taxonomy" id="2364126"/>
    <lineage>
        <taxon>Eukaryota</taxon>
        <taxon>Sar</taxon>
        <taxon>Alveolata</taxon>
        <taxon>Dinophyceae</taxon>
        <taxon>Prorocentrales</taxon>
        <taxon>Prorocentraceae</taxon>
        <taxon>Prorocentrum</taxon>
    </lineage>
</organism>
<dbReference type="Gene3D" id="3.30.40.10">
    <property type="entry name" value="Zinc/RING finger domain, C3HC4 (zinc finger)"/>
    <property type="match status" value="1"/>
</dbReference>
<dbReference type="InterPro" id="IPR001841">
    <property type="entry name" value="Znf_RING"/>
</dbReference>
<dbReference type="Pfam" id="PF13920">
    <property type="entry name" value="zf-C3HC4_3"/>
    <property type="match status" value="1"/>
</dbReference>
<dbReference type="SUPFAM" id="SSF57850">
    <property type="entry name" value="RING/U-box"/>
    <property type="match status" value="1"/>
</dbReference>
<dbReference type="InterPro" id="IPR013083">
    <property type="entry name" value="Znf_RING/FYVE/PHD"/>
</dbReference>
<protein>
    <recommendedName>
        <fullName evidence="3">RING-type domain-containing protein</fullName>
    </recommendedName>
</protein>
<proteinExistence type="predicted"/>
<dbReference type="Proteomes" id="UP001189429">
    <property type="component" value="Unassembled WGS sequence"/>
</dbReference>
<evidence type="ECO:0000256" key="2">
    <source>
        <dbReference type="SAM" id="MobiDB-lite"/>
    </source>
</evidence>
<dbReference type="EMBL" id="CAUYUJ010014780">
    <property type="protein sequence ID" value="CAK0845939.1"/>
    <property type="molecule type" value="Genomic_DNA"/>
</dbReference>
<keyword evidence="1" id="KW-0479">Metal-binding</keyword>
<gene>
    <name evidence="4" type="ORF">PCOR1329_LOCUS39580</name>
</gene>
<dbReference type="Gene3D" id="3.40.50.2000">
    <property type="entry name" value="Glycogen Phosphorylase B"/>
    <property type="match status" value="1"/>
</dbReference>